<feature type="non-terminal residue" evidence="1">
    <location>
        <position position="1"/>
    </location>
</feature>
<accession>X0W5X8</accession>
<name>X0W5X8_9ZZZZ</name>
<reference evidence="1" key="1">
    <citation type="journal article" date="2014" name="Front. Microbiol.">
        <title>High frequency of phylogenetically diverse reductive dehalogenase-homologous genes in deep subseafloor sedimentary metagenomes.</title>
        <authorList>
            <person name="Kawai M."/>
            <person name="Futagami T."/>
            <person name="Toyoda A."/>
            <person name="Takaki Y."/>
            <person name="Nishi S."/>
            <person name="Hori S."/>
            <person name="Arai W."/>
            <person name="Tsubouchi T."/>
            <person name="Morono Y."/>
            <person name="Uchiyama I."/>
            <person name="Ito T."/>
            <person name="Fujiyama A."/>
            <person name="Inagaki F."/>
            <person name="Takami H."/>
        </authorList>
    </citation>
    <scope>NUCLEOTIDE SEQUENCE</scope>
    <source>
        <strain evidence="1">Expedition CK06-06</strain>
    </source>
</reference>
<comment type="caution">
    <text evidence="1">The sequence shown here is derived from an EMBL/GenBank/DDBJ whole genome shotgun (WGS) entry which is preliminary data.</text>
</comment>
<sequence>TLAEVENVLEGRERIYRYRNQVIFISKRIEKIVEGIIANSEVMPIIIVQADHGRSTHRIPSGEHVAILNAYYLPGGEAYQLYDSISPVNSFRVIFNIYFGGDYDLLDDVAYYSSYDDPYNFQFIPNEPLGIEDR</sequence>
<organism evidence="1">
    <name type="scientific">marine sediment metagenome</name>
    <dbReference type="NCBI Taxonomy" id="412755"/>
    <lineage>
        <taxon>unclassified sequences</taxon>
        <taxon>metagenomes</taxon>
        <taxon>ecological metagenomes</taxon>
    </lineage>
</organism>
<proteinExistence type="predicted"/>
<dbReference type="AlphaFoldDB" id="X0W5X8"/>
<evidence type="ECO:0008006" key="2">
    <source>
        <dbReference type="Google" id="ProtNLM"/>
    </source>
</evidence>
<evidence type="ECO:0000313" key="1">
    <source>
        <dbReference type="EMBL" id="GAG20003.1"/>
    </source>
</evidence>
<gene>
    <name evidence="1" type="ORF">S01H1_58488</name>
</gene>
<protein>
    <recommendedName>
        <fullName evidence="2">Sulfatase N-terminal domain-containing protein</fullName>
    </recommendedName>
</protein>
<dbReference type="EMBL" id="BARS01038209">
    <property type="protein sequence ID" value="GAG20003.1"/>
    <property type="molecule type" value="Genomic_DNA"/>
</dbReference>